<dbReference type="PROSITE" id="PS50280">
    <property type="entry name" value="SET"/>
    <property type="match status" value="1"/>
</dbReference>
<protein>
    <recommendedName>
        <fullName evidence="8">SET domain-containing protein</fullName>
    </recommendedName>
</protein>
<dbReference type="GO" id="GO:0032259">
    <property type="term" value="P:methylation"/>
    <property type="evidence" value="ECO:0007669"/>
    <property type="project" value="UniProtKB-KW"/>
</dbReference>
<dbReference type="OrthoDB" id="109758at2759"/>
<reference evidence="10" key="1">
    <citation type="submission" date="2017-03" db="EMBL/GenBank/DDBJ databases">
        <title>Phytopthora megakarya and P. palmivora, two closely related causual agents of cacao black pod achieved similar genome size and gene model numbers by different mechanisms.</title>
        <authorList>
            <person name="Ali S."/>
            <person name="Shao J."/>
            <person name="Larry D.J."/>
            <person name="Kronmiller B."/>
            <person name="Shen D."/>
            <person name="Strem M.D."/>
            <person name="Melnick R.L."/>
            <person name="Guiltinan M.J."/>
            <person name="Tyler B.M."/>
            <person name="Meinhardt L.W."/>
            <person name="Bailey B.A."/>
        </authorList>
    </citation>
    <scope>NUCLEOTIDE SEQUENCE [LARGE SCALE GENOMIC DNA]</scope>
    <source>
        <strain evidence="10">zdho120</strain>
    </source>
</reference>
<evidence type="ECO:0000256" key="4">
    <source>
        <dbReference type="ARBA" id="ARBA00022603"/>
    </source>
</evidence>
<organism evidence="9 10">
    <name type="scientific">Phytophthora megakarya</name>
    <dbReference type="NCBI Taxonomy" id="4795"/>
    <lineage>
        <taxon>Eukaryota</taxon>
        <taxon>Sar</taxon>
        <taxon>Stramenopiles</taxon>
        <taxon>Oomycota</taxon>
        <taxon>Peronosporomycetes</taxon>
        <taxon>Peronosporales</taxon>
        <taxon>Peronosporaceae</taxon>
        <taxon>Phytophthora</taxon>
    </lineage>
</organism>
<dbReference type="PANTHER" id="PTHR22884">
    <property type="entry name" value="SET DOMAIN PROTEINS"/>
    <property type="match status" value="1"/>
</dbReference>
<feature type="domain" description="SET" evidence="8">
    <location>
        <begin position="120"/>
        <end position="242"/>
    </location>
</feature>
<sequence>MAIVDDEHPINEAAHTNDLHLSQTPNTTIATHFPPIGSDYDFVEPQNWPADIVYLKYNVFEGSQPFPVSHQSSSYNSKCGCDYHRCIPANTTRLTSRCVNAGMDLICDATTCSGGQTCGNRFQQCFVLDLIATKVGFGVVCNTTIPNGSFVIEYVGEVLLRDAALNRYDRRYQVELKVKTTWGKRVALFIDARNGGNESRFINHCCEPNCALYEYQWTNTVRLGIFATSDIPPLQELTFRYREENISLFECQCSRTSCVSQLE</sequence>
<dbReference type="Proteomes" id="UP000198211">
    <property type="component" value="Unassembled WGS sequence"/>
</dbReference>
<gene>
    <name evidence="9" type="ORF">PHMEG_00031816</name>
</gene>
<dbReference type="GO" id="GO:0008168">
    <property type="term" value="F:methyltransferase activity"/>
    <property type="evidence" value="ECO:0007669"/>
    <property type="project" value="UniProtKB-KW"/>
</dbReference>
<dbReference type="AlphaFoldDB" id="A0A225UWT4"/>
<evidence type="ECO:0000313" key="10">
    <source>
        <dbReference type="Proteomes" id="UP000198211"/>
    </source>
</evidence>
<dbReference type="STRING" id="4795.A0A225UWT4"/>
<keyword evidence="6" id="KW-0949">S-adenosyl-L-methionine</keyword>
<name>A0A225UWT4_9STRA</name>
<dbReference type="EMBL" id="NBNE01010253">
    <property type="protein sequence ID" value="OWY97610.1"/>
    <property type="molecule type" value="Genomic_DNA"/>
</dbReference>
<keyword evidence="4" id="KW-0489">Methyltransferase</keyword>
<dbReference type="InterPro" id="IPR050777">
    <property type="entry name" value="SET2_Histone-Lys_MeTrsfase"/>
</dbReference>
<dbReference type="Gene3D" id="2.170.270.10">
    <property type="entry name" value="SET domain"/>
    <property type="match status" value="1"/>
</dbReference>
<dbReference type="SUPFAM" id="SSF82199">
    <property type="entry name" value="SET domain"/>
    <property type="match status" value="1"/>
</dbReference>
<keyword evidence="5" id="KW-0808">Transferase</keyword>
<comment type="subcellular location">
    <subcellularLocation>
        <location evidence="2">Chromosome</location>
    </subcellularLocation>
    <subcellularLocation>
        <location evidence="1">Nucleus</location>
    </subcellularLocation>
</comment>
<keyword evidence="3" id="KW-0158">Chromosome</keyword>
<dbReference type="InterPro" id="IPR046341">
    <property type="entry name" value="SET_dom_sf"/>
</dbReference>
<evidence type="ECO:0000256" key="3">
    <source>
        <dbReference type="ARBA" id="ARBA00022454"/>
    </source>
</evidence>
<keyword evidence="10" id="KW-1185">Reference proteome</keyword>
<accession>A0A225UWT4</accession>
<evidence type="ECO:0000256" key="2">
    <source>
        <dbReference type="ARBA" id="ARBA00004286"/>
    </source>
</evidence>
<evidence type="ECO:0000256" key="5">
    <source>
        <dbReference type="ARBA" id="ARBA00022679"/>
    </source>
</evidence>
<proteinExistence type="predicted"/>
<dbReference type="Pfam" id="PF00856">
    <property type="entry name" value="SET"/>
    <property type="match status" value="1"/>
</dbReference>
<dbReference type="GO" id="GO:0005694">
    <property type="term" value="C:chromosome"/>
    <property type="evidence" value="ECO:0007669"/>
    <property type="project" value="UniProtKB-SubCell"/>
</dbReference>
<keyword evidence="7" id="KW-0539">Nucleus</keyword>
<evidence type="ECO:0000256" key="6">
    <source>
        <dbReference type="ARBA" id="ARBA00022691"/>
    </source>
</evidence>
<dbReference type="InterPro" id="IPR001214">
    <property type="entry name" value="SET_dom"/>
</dbReference>
<evidence type="ECO:0000259" key="8">
    <source>
        <dbReference type="PROSITE" id="PS50280"/>
    </source>
</evidence>
<dbReference type="GO" id="GO:0005634">
    <property type="term" value="C:nucleus"/>
    <property type="evidence" value="ECO:0007669"/>
    <property type="project" value="UniProtKB-SubCell"/>
</dbReference>
<evidence type="ECO:0000256" key="7">
    <source>
        <dbReference type="ARBA" id="ARBA00023242"/>
    </source>
</evidence>
<evidence type="ECO:0000313" key="9">
    <source>
        <dbReference type="EMBL" id="OWY97610.1"/>
    </source>
</evidence>
<comment type="caution">
    <text evidence="9">The sequence shown here is derived from an EMBL/GenBank/DDBJ whole genome shotgun (WGS) entry which is preliminary data.</text>
</comment>
<evidence type="ECO:0000256" key="1">
    <source>
        <dbReference type="ARBA" id="ARBA00004123"/>
    </source>
</evidence>
<dbReference type="SMART" id="SM00317">
    <property type="entry name" value="SET"/>
    <property type="match status" value="1"/>
</dbReference>